<organism evidence="7 8">
    <name type="scientific">Prauserella alba</name>
    <dbReference type="NCBI Taxonomy" id="176898"/>
    <lineage>
        <taxon>Bacteria</taxon>
        <taxon>Bacillati</taxon>
        <taxon>Actinomycetota</taxon>
        <taxon>Actinomycetes</taxon>
        <taxon>Pseudonocardiales</taxon>
        <taxon>Pseudonocardiaceae</taxon>
        <taxon>Prauserella</taxon>
    </lineage>
</organism>
<dbReference type="EMBL" id="BAAALM010000015">
    <property type="protein sequence ID" value="GAA1213406.1"/>
    <property type="molecule type" value="Genomic_DNA"/>
</dbReference>
<keyword evidence="8" id="KW-1185">Reference proteome</keyword>
<dbReference type="Gene3D" id="1.20.1260.10">
    <property type="match status" value="1"/>
</dbReference>
<keyword evidence="4 5" id="KW-0408">Iron</keyword>
<proteinExistence type="predicted"/>
<sequence>MRSGSPAPGWKNVEPEAYIECMPTTTKKQNSQQPRSKFYELLQGQVHNEFHASQQYTALAVWFDNEDLPELAKFFYAQAVEERNHAMALVQYMMDTDHHVTIPSTGEVRNEFTSAKELAELALEQEKEVTSDIKTLTKAARSEDDFLGEQFMQWFLQEQVEEVATMSTLVNVFERANGNLFEVERFVHKHLQSDDADDDMPEVAGGKL</sequence>
<dbReference type="SUPFAM" id="SSF47240">
    <property type="entry name" value="Ferritin-like"/>
    <property type="match status" value="1"/>
</dbReference>
<dbReference type="Proteomes" id="UP001500467">
    <property type="component" value="Unassembled WGS sequence"/>
</dbReference>
<evidence type="ECO:0000313" key="7">
    <source>
        <dbReference type="EMBL" id="GAA1213406.1"/>
    </source>
</evidence>
<evidence type="ECO:0000256" key="1">
    <source>
        <dbReference type="ARBA" id="ARBA00022434"/>
    </source>
</evidence>
<accession>A0ABN1VIT5</accession>
<dbReference type="Pfam" id="PF00210">
    <property type="entry name" value="Ferritin"/>
    <property type="match status" value="1"/>
</dbReference>
<evidence type="ECO:0000256" key="4">
    <source>
        <dbReference type="ARBA" id="ARBA00023004"/>
    </source>
</evidence>
<dbReference type="PANTHER" id="PTHR11431">
    <property type="entry name" value="FERRITIN"/>
    <property type="match status" value="1"/>
</dbReference>
<evidence type="ECO:0000256" key="2">
    <source>
        <dbReference type="ARBA" id="ARBA00022723"/>
    </source>
</evidence>
<keyword evidence="3" id="KW-0560">Oxidoreductase</keyword>
<dbReference type="InterPro" id="IPR001519">
    <property type="entry name" value="Ferritin"/>
</dbReference>
<dbReference type="CDD" id="cd01055">
    <property type="entry name" value="Nonheme_Ferritin"/>
    <property type="match status" value="1"/>
</dbReference>
<dbReference type="InterPro" id="IPR008331">
    <property type="entry name" value="Ferritin_DPS_dom"/>
</dbReference>
<comment type="caution">
    <text evidence="7">The sequence shown here is derived from an EMBL/GenBank/DDBJ whole genome shotgun (WGS) entry which is preliminary data.</text>
</comment>
<keyword evidence="2 5" id="KW-0479">Metal-binding</keyword>
<dbReference type="PANTHER" id="PTHR11431:SF127">
    <property type="entry name" value="BACTERIAL NON-HEME FERRITIN"/>
    <property type="match status" value="1"/>
</dbReference>
<reference evidence="7 8" key="1">
    <citation type="journal article" date="2019" name="Int. J. Syst. Evol. Microbiol.">
        <title>The Global Catalogue of Microorganisms (GCM) 10K type strain sequencing project: providing services to taxonomists for standard genome sequencing and annotation.</title>
        <authorList>
            <consortium name="The Broad Institute Genomics Platform"/>
            <consortium name="The Broad Institute Genome Sequencing Center for Infectious Disease"/>
            <person name="Wu L."/>
            <person name="Ma J."/>
        </authorList>
    </citation>
    <scope>NUCLEOTIDE SEQUENCE [LARGE SCALE GENOMIC DNA]</scope>
    <source>
        <strain evidence="7 8">JCM 13022</strain>
    </source>
</reference>
<evidence type="ECO:0000256" key="5">
    <source>
        <dbReference type="RuleBase" id="RU361145"/>
    </source>
</evidence>
<gene>
    <name evidence="7" type="ORF">GCM10009675_38910</name>
</gene>
<dbReference type="InterPro" id="IPR009040">
    <property type="entry name" value="Ferritin-like_diiron"/>
</dbReference>
<protein>
    <recommendedName>
        <fullName evidence="5">Ferritin</fullName>
    </recommendedName>
</protein>
<dbReference type="PROSITE" id="PS50905">
    <property type="entry name" value="FERRITIN_LIKE"/>
    <property type="match status" value="1"/>
</dbReference>
<dbReference type="InterPro" id="IPR009078">
    <property type="entry name" value="Ferritin-like_SF"/>
</dbReference>
<evidence type="ECO:0000259" key="6">
    <source>
        <dbReference type="PROSITE" id="PS50905"/>
    </source>
</evidence>
<keyword evidence="1 5" id="KW-0409">Iron storage</keyword>
<name>A0ABN1VIT5_9PSEU</name>
<evidence type="ECO:0000256" key="3">
    <source>
        <dbReference type="ARBA" id="ARBA00023002"/>
    </source>
</evidence>
<evidence type="ECO:0000313" key="8">
    <source>
        <dbReference type="Proteomes" id="UP001500467"/>
    </source>
</evidence>
<feature type="domain" description="Ferritin-like diiron" evidence="6">
    <location>
        <begin position="32"/>
        <end position="177"/>
    </location>
</feature>
<dbReference type="InterPro" id="IPR041719">
    <property type="entry name" value="Ferritin_prok"/>
</dbReference>
<dbReference type="InterPro" id="IPR012347">
    <property type="entry name" value="Ferritin-like"/>
</dbReference>